<dbReference type="InterPro" id="IPR051678">
    <property type="entry name" value="AGP_Transferase"/>
</dbReference>
<organism evidence="2 3">
    <name type="scientific">Sphaerulina musiva (strain SO2202)</name>
    <name type="common">Poplar stem canker fungus</name>
    <name type="synonym">Septoria musiva</name>
    <dbReference type="NCBI Taxonomy" id="692275"/>
    <lineage>
        <taxon>Eukaryota</taxon>
        <taxon>Fungi</taxon>
        <taxon>Dikarya</taxon>
        <taxon>Ascomycota</taxon>
        <taxon>Pezizomycotina</taxon>
        <taxon>Dothideomycetes</taxon>
        <taxon>Dothideomycetidae</taxon>
        <taxon>Mycosphaerellales</taxon>
        <taxon>Mycosphaerellaceae</taxon>
        <taxon>Sphaerulina</taxon>
    </lineage>
</organism>
<keyword evidence="3" id="KW-1185">Reference proteome</keyword>
<name>M3AV47_SPHMS</name>
<accession>M3AV47</accession>
<dbReference type="HOGENOM" id="CLU_025005_3_0_1"/>
<feature type="domain" description="Aminoglycoside phosphotransferase" evidence="1">
    <location>
        <begin position="45"/>
        <end position="285"/>
    </location>
</feature>
<evidence type="ECO:0000313" key="3">
    <source>
        <dbReference type="Proteomes" id="UP000016931"/>
    </source>
</evidence>
<dbReference type="SUPFAM" id="SSF56112">
    <property type="entry name" value="Protein kinase-like (PK-like)"/>
    <property type="match status" value="1"/>
</dbReference>
<protein>
    <recommendedName>
        <fullName evidence="1">Aminoglycoside phosphotransferase domain-containing protein</fullName>
    </recommendedName>
</protein>
<dbReference type="EMBL" id="KB456268">
    <property type="protein sequence ID" value="EMF09951.1"/>
    <property type="molecule type" value="Genomic_DNA"/>
</dbReference>
<dbReference type="STRING" id="692275.M3AV47"/>
<dbReference type="OMA" id="AYIWMQD"/>
<dbReference type="Proteomes" id="UP000016931">
    <property type="component" value="Unassembled WGS sequence"/>
</dbReference>
<gene>
    <name evidence="2" type="ORF">SEPMUDRAFT_151039</name>
</gene>
<proteinExistence type="predicted"/>
<dbReference type="RefSeq" id="XP_016758072.1">
    <property type="nucleotide sequence ID" value="XM_016906557.1"/>
</dbReference>
<evidence type="ECO:0000259" key="1">
    <source>
        <dbReference type="Pfam" id="PF01636"/>
    </source>
</evidence>
<dbReference type="PANTHER" id="PTHR21310:SF37">
    <property type="entry name" value="AMINOGLYCOSIDE PHOSPHOTRANSFERASE DOMAIN-CONTAINING PROTEIN"/>
    <property type="match status" value="1"/>
</dbReference>
<dbReference type="InterPro" id="IPR011009">
    <property type="entry name" value="Kinase-like_dom_sf"/>
</dbReference>
<dbReference type="Pfam" id="PF01636">
    <property type="entry name" value="APH"/>
    <property type="match status" value="1"/>
</dbReference>
<evidence type="ECO:0000313" key="2">
    <source>
        <dbReference type="EMBL" id="EMF09951.1"/>
    </source>
</evidence>
<dbReference type="eggNOG" id="ENOG502SII6">
    <property type="taxonomic scope" value="Eukaryota"/>
</dbReference>
<dbReference type="AlphaFoldDB" id="M3AV47"/>
<sequence>MDSWLKGQFNICVLINVQDGDGETRRKIFRCPMPHKVGEQNFSGAVEEKIRAEVAAYVWIEKNCPEIPIPQLHAFGFCTDLQFTHHRSEPGHFRDPTNMEFHRPYLLLDYIDRQIGRMLSETLPELPETDTVRMQNLFRGISRVMLSLARQTQSHIGSLRFNDDGSTTLSNRPILCTNTILESEGAPRTVNRTYTTLGSFIDDMIQFRDEAFRAQPNAVHDEEDCRLQMLHMVLLRLLKHHFIDSQSEGPFVLQFTDFHPSNIFVDDQWNIVALIDFEFICALPPSMMTVPYWLKVDAIDEVCKHMHAFRIMHNAFLDHLREEEGRTGSTISLAKSIQEAWDTDSCWFYRCLTSVNGMPCCLEDHIYKKFGVDLSVDEERSWAKTMSAFWSLDSEKDVMQKVRDKAEYDKQMELHFRTVLNTTDDSDALDVTSAAV</sequence>
<dbReference type="InterPro" id="IPR002575">
    <property type="entry name" value="Aminoglycoside_PTrfase"/>
</dbReference>
<dbReference type="GeneID" id="27903694"/>
<reference evidence="2 3" key="1">
    <citation type="journal article" date="2012" name="PLoS Pathog.">
        <title>Diverse lifestyles and strategies of plant pathogenesis encoded in the genomes of eighteen Dothideomycetes fungi.</title>
        <authorList>
            <person name="Ohm R.A."/>
            <person name="Feau N."/>
            <person name="Henrissat B."/>
            <person name="Schoch C.L."/>
            <person name="Horwitz B.A."/>
            <person name="Barry K.W."/>
            <person name="Condon B.J."/>
            <person name="Copeland A.C."/>
            <person name="Dhillon B."/>
            <person name="Glaser F."/>
            <person name="Hesse C.N."/>
            <person name="Kosti I."/>
            <person name="LaButti K."/>
            <person name="Lindquist E.A."/>
            <person name="Lucas S."/>
            <person name="Salamov A.A."/>
            <person name="Bradshaw R.E."/>
            <person name="Ciuffetti L."/>
            <person name="Hamelin R.C."/>
            <person name="Kema G.H.J."/>
            <person name="Lawrence C."/>
            <person name="Scott J.A."/>
            <person name="Spatafora J.W."/>
            <person name="Turgeon B.G."/>
            <person name="de Wit P.J.G.M."/>
            <person name="Zhong S."/>
            <person name="Goodwin S.B."/>
            <person name="Grigoriev I.V."/>
        </authorList>
    </citation>
    <scope>NUCLEOTIDE SEQUENCE [LARGE SCALE GENOMIC DNA]</scope>
    <source>
        <strain evidence="2 3">SO2202</strain>
    </source>
</reference>
<dbReference type="OrthoDB" id="3645574at2759"/>
<dbReference type="PANTHER" id="PTHR21310">
    <property type="entry name" value="AMINOGLYCOSIDE PHOSPHOTRANSFERASE-RELATED-RELATED"/>
    <property type="match status" value="1"/>
</dbReference>